<dbReference type="InterPro" id="IPR000182">
    <property type="entry name" value="GNAT_dom"/>
</dbReference>
<evidence type="ECO:0000313" key="3">
    <source>
        <dbReference type="Proteomes" id="UP001069090"/>
    </source>
</evidence>
<dbReference type="Pfam" id="PF13302">
    <property type="entry name" value="Acetyltransf_3"/>
    <property type="match status" value="1"/>
</dbReference>
<dbReference type="GO" id="GO:1990189">
    <property type="term" value="F:protein N-terminal-serine acetyltransferase activity"/>
    <property type="evidence" value="ECO:0007669"/>
    <property type="project" value="TreeGrafter"/>
</dbReference>
<dbReference type="RefSeq" id="WP_258332221.1">
    <property type="nucleotide sequence ID" value="NZ_JAPTGG010000010.1"/>
</dbReference>
<gene>
    <name evidence="2" type="ORF">O0V09_12710</name>
</gene>
<dbReference type="InterPro" id="IPR016181">
    <property type="entry name" value="Acyl_CoA_acyltransferase"/>
</dbReference>
<keyword evidence="3" id="KW-1185">Reference proteome</keyword>
<name>A0A9J6RP12_9GAMM</name>
<dbReference type="Proteomes" id="UP001069090">
    <property type="component" value="Unassembled WGS sequence"/>
</dbReference>
<dbReference type="InterPro" id="IPR051908">
    <property type="entry name" value="Ribosomal_N-acetyltransferase"/>
</dbReference>
<dbReference type="PANTHER" id="PTHR43441:SF2">
    <property type="entry name" value="FAMILY ACETYLTRANSFERASE, PUTATIVE (AFU_ORTHOLOGUE AFUA_7G00850)-RELATED"/>
    <property type="match status" value="1"/>
</dbReference>
<dbReference type="Gene3D" id="3.40.630.30">
    <property type="match status" value="1"/>
</dbReference>
<feature type="domain" description="N-acetyltransferase" evidence="1">
    <location>
        <begin position="35"/>
        <end position="191"/>
    </location>
</feature>
<sequence>MKYELNQFNQPVGLTISNWTPPPIPKHIALTGHFCRLEPLAPHHAASLYTANQANSEGENWTYLPYGPFANSKDYQAWIEQCASSNDPLFYAITDLATGKPAGIASYLRIAPNMGTIEVGHIHYSPSLRRSPAATEAMYLMMEYVFSLGYRRYEWKCDALNAPSRAAAQRLGFSFEGIFRQAAVVKGRNRDTAWYAATDQEWPALKAAFVQWLSPDNFDEHGIQKTKLSDLTAPCLQNII</sequence>
<dbReference type="SUPFAM" id="SSF55729">
    <property type="entry name" value="Acyl-CoA N-acyltransferases (Nat)"/>
    <property type="match status" value="1"/>
</dbReference>
<reference evidence="2 3" key="1">
    <citation type="submission" date="2022-12" db="EMBL/GenBank/DDBJ databases">
        <title>Dasania phycosphaerae sp. nov., isolated from particulate material of the south coast of Korea.</title>
        <authorList>
            <person name="Jiang Y."/>
        </authorList>
    </citation>
    <scope>NUCLEOTIDE SEQUENCE [LARGE SCALE GENOMIC DNA]</scope>
    <source>
        <strain evidence="2 3">GY-19</strain>
    </source>
</reference>
<proteinExistence type="predicted"/>
<dbReference type="PROSITE" id="PS51186">
    <property type="entry name" value="GNAT"/>
    <property type="match status" value="1"/>
</dbReference>
<evidence type="ECO:0000313" key="2">
    <source>
        <dbReference type="EMBL" id="MCZ0866066.1"/>
    </source>
</evidence>
<accession>A0A9J6RP12</accession>
<dbReference type="GO" id="GO:0005737">
    <property type="term" value="C:cytoplasm"/>
    <property type="evidence" value="ECO:0007669"/>
    <property type="project" value="TreeGrafter"/>
</dbReference>
<dbReference type="PANTHER" id="PTHR43441">
    <property type="entry name" value="RIBOSOMAL-PROTEIN-SERINE ACETYLTRANSFERASE"/>
    <property type="match status" value="1"/>
</dbReference>
<comment type="caution">
    <text evidence="2">The sequence shown here is derived from an EMBL/GenBank/DDBJ whole genome shotgun (WGS) entry which is preliminary data.</text>
</comment>
<dbReference type="EMBL" id="JAPTGG010000010">
    <property type="protein sequence ID" value="MCZ0866066.1"/>
    <property type="molecule type" value="Genomic_DNA"/>
</dbReference>
<protein>
    <submittedName>
        <fullName evidence="2">GNAT family protein</fullName>
    </submittedName>
</protein>
<evidence type="ECO:0000259" key="1">
    <source>
        <dbReference type="PROSITE" id="PS51186"/>
    </source>
</evidence>
<dbReference type="GO" id="GO:0008999">
    <property type="term" value="F:protein-N-terminal-alanine acetyltransferase activity"/>
    <property type="evidence" value="ECO:0007669"/>
    <property type="project" value="TreeGrafter"/>
</dbReference>
<organism evidence="2 3">
    <name type="scientific">Dasania phycosphaerae</name>
    <dbReference type="NCBI Taxonomy" id="2950436"/>
    <lineage>
        <taxon>Bacteria</taxon>
        <taxon>Pseudomonadati</taxon>
        <taxon>Pseudomonadota</taxon>
        <taxon>Gammaproteobacteria</taxon>
        <taxon>Cellvibrionales</taxon>
        <taxon>Spongiibacteraceae</taxon>
        <taxon>Dasania</taxon>
    </lineage>
</organism>
<dbReference type="AlphaFoldDB" id="A0A9J6RP12"/>
<dbReference type="FunFam" id="3.40.630.30:FF:000047">
    <property type="entry name" value="Acetyltransferase, GNAT family"/>
    <property type="match status" value="1"/>
</dbReference>